<proteinExistence type="predicted"/>
<protein>
    <submittedName>
        <fullName evidence="1">Uncharacterized protein</fullName>
    </submittedName>
</protein>
<gene>
    <name evidence="1" type="ORF">PGTUg99_032355</name>
</gene>
<dbReference type="EMBL" id="VDEP01000171">
    <property type="protein sequence ID" value="KAA1126669.1"/>
    <property type="molecule type" value="Genomic_DNA"/>
</dbReference>
<comment type="caution">
    <text evidence="1">The sequence shown here is derived from an EMBL/GenBank/DDBJ whole genome shotgun (WGS) entry which is preliminary data.</text>
</comment>
<dbReference type="AlphaFoldDB" id="A0A5B0RMK8"/>
<dbReference type="Proteomes" id="UP000325313">
    <property type="component" value="Unassembled WGS sequence"/>
</dbReference>
<sequence>MSTRYYSGTQIKMDVGSCVQLEAHRTSSTGQPVSKRLATTTSLHCPLPSAIAIECYVDC</sequence>
<reference evidence="1 2" key="1">
    <citation type="submission" date="2019-05" db="EMBL/GenBank/DDBJ databases">
        <title>Emergence of the Ug99 lineage of the wheat stem rust pathogen through somatic hybridization.</title>
        <authorList>
            <person name="Li F."/>
            <person name="Upadhyaya N.M."/>
            <person name="Sperschneider J."/>
            <person name="Matny O."/>
            <person name="Nguyen-Phuc H."/>
            <person name="Mago R."/>
            <person name="Raley C."/>
            <person name="Miller M.E."/>
            <person name="Silverstein K.A.T."/>
            <person name="Henningsen E."/>
            <person name="Hirsch C.D."/>
            <person name="Visser B."/>
            <person name="Pretorius Z.A."/>
            <person name="Steffenson B.J."/>
            <person name="Schwessinger B."/>
            <person name="Dodds P.N."/>
            <person name="Figueroa M."/>
        </authorList>
    </citation>
    <scope>NUCLEOTIDE SEQUENCE [LARGE SCALE GENOMIC DNA]</scope>
    <source>
        <strain evidence="1 2">Ug99</strain>
    </source>
</reference>
<accession>A0A5B0RMK8</accession>
<organism evidence="1 2">
    <name type="scientific">Puccinia graminis f. sp. tritici</name>
    <dbReference type="NCBI Taxonomy" id="56615"/>
    <lineage>
        <taxon>Eukaryota</taxon>
        <taxon>Fungi</taxon>
        <taxon>Dikarya</taxon>
        <taxon>Basidiomycota</taxon>
        <taxon>Pucciniomycotina</taxon>
        <taxon>Pucciniomycetes</taxon>
        <taxon>Pucciniales</taxon>
        <taxon>Pucciniaceae</taxon>
        <taxon>Puccinia</taxon>
    </lineage>
</organism>
<evidence type="ECO:0000313" key="2">
    <source>
        <dbReference type="Proteomes" id="UP000325313"/>
    </source>
</evidence>
<name>A0A5B0RMK8_PUCGR</name>
<evidence type="ECO:0000313" key="1">
    <source>
        <dbReference type="EMBL" id="KAA1126669.1"/>
    </source>
</evidence>